<feature type="domain" description="Manganese/iron superoxide dismutase N-terminal" evidence="7">
    <location>
        <begin position="6"/>
        <end position="87"/>
    </location>
</feature>
<accession>A0A8J6BXL6</accession>
<keyword evidence="3 5" id="KW-0479">Metal-binding</keyword>
<evidence type="ECO:0000256" key="3">
    <source>
        <dbReference type="ARBA" id="ARBA00022723"/>
    </source>
</evidence>
<dbReference type="InterPro" id="IPR036314">
    <property type="entry name" value="SOD_C_sf"/>
</dbReference>
<dbReference type="Proteomes" id="UP000717585">
    <property type="component" value="Unassembled WGS sequence"/>
</dbReference>
<dbReference type="PROSITE" id="PS00088">
    <property type="entry name" value="SOD_MN"/>
    <property type="match status" value="1"/>
</dbReference>
<comment type="catalytic activity">
    <reaction evidence="6">
        <text>2 superoxide + 2 H(+) = H2O2 + O2</text>
        <dbReference type="Rhea" id="RHEA:20696"/>
        <dbReference type="ChEBI" id="CHEBI:15378"/>
        <dbReference type="ChEBI" id="CHEBI:15379"/>
        <dbReference type="ChEBI" id="CHEBI:16240"/>
        <dbReference type="ChEBI" id="CHEBI:18421"/>
        <dbReference type="EC" id="1.15.1.1"/>
    </reaction>
</comment>
<feature type="binding site" evidence="5">
    <location>
        <position position="165"/>
    </location>
    <ligand>
        <name>Mn(2+)</name>
        <dbReference type="ChEBI" id="CHEBI:29035"/>
    </ligand>
</feature>
<dbReference type="InterPro" id="IPR019833">
    <property type="entry name" value="Mn/Fe_SOD_BS"/>
</dbReference>
<proteinExistence type="inferred from homology"/>
<dbReference type="GO" id="GO:0046872">
    <property type="term" value="F:metal ion binding"/>
    <property type="evidence" value="ECO:0007669"/>
    <property type="project" value="UniProtKB-KW"/>
</dbReference>
<organism evidence="9 10">
    <name type="scientific">Carpediemonas membranifera</name>
    <dbReference type="NCBI Taxonomy" id="201153"/>
    <lineage>
        <taxon>Eukaryota</taxon>
        <taxon>Metamonada</taxon>
        <taxon>Carpediemonas-like organisms</taxon>
        <taxon>Carpediemonas</taxon>
    </lineage>
</organism>
<name>A0A8J6BXL6_9EUKA</name>
<evidence type="ECO:0000313" key="10">
    <source>
        <dbReference type="Proteomes" id="UP000717585"/>
    </source>
</evidence>
<keyword evidence="10" id="KW-1185">Reference proteome</keyword>
<dbReference type="InterPro" id="IPR001189">
    <property type="entry name" value="Mn/Fe_SOD"/>
</dbReference>
<dbReference type="InterPro" id="IPR019831">
    <property type="entry name" value="Mn/Fe_SOD_N"/>
</dbReference>
<evidence type="ECO:0000256" key="1">
    <source>
        <dbReference type="ARBA" id="ARBA00008714"/>
    </source>
</evidence>
<evidence type="ECO:0000259" key="7">
    <source>
        <dbReference type="Pfam" id="PF00081"/>
    </source>
</evidence>
<feature type="binding site" evidence="5">
    <location>
        <position position="169"/>
    </location>
    <ligand>
        <name>Mn(2+)</name>
        <dbReference type="ChEBI" id="CHEBI:29035"/>
    </ligand>
</feature>
<dbReference type="PRINTS" id="PR01703">
    <property type="entry name" value="MNSODISMTASE"/>
</dbReference>
<dbReference type="SUPFAM" id="SSF54719">
    <property type="entry name" value="Fe,Mn superoxide dismutase (SOD), C-terminal domain"/>
    <property type="match status" value="1"/>
</dbReference>
<comment type="caution">
    <text evidence="9">The sequence shown here is derived from an EMBL/GenBank/DDBJ whole genome shotgun (WGS) entry which is preliminary data.</text>
</comment>
<dbReference type="Gene3D" id="3.55.40.20">
    <property type="entry name" value="Iron/manganese superoxide dismutase, C-terminal domain"/>
    <property type="match status" value="1"/>
</dbReference>
<comment type="function">
    <text evidence="6">Destroys radicals which are normally produced within the cells and which are toxic to biological systems.</text>
</comment>
<dbReference type="AlphaFoldDB" id="A0A8J6BXL6"/>
<sequence length="204" mass="23436">MVYEQAPLPYKSLEPHYDDRTLDVHYNKHHKAYIDKVNAALKEVGMEDKDLEYVLGHLDEVPEAKRQFIANNGGGAWNHSFFWKCMAPEGERGEMSPELRAAIERDFGDFKTFMTGFADAAATQFGSGWAWLVIDPATKKLLIMKTLNQATPINEGKFKPLLTIDVWEHAYYLLHMSNRPGWIKTFGHNLVNWNFVNAEFAKNQ</sequence>
<evidence type="ECO:0000259" key="8">
    <source>
        <dbReference type="Pfam" id="PF02777"/>
    </source>
</evidence>
<dbReference type="PANTHER" id="PTHR43595">
    <property type="entry name" value="37S RIBOSOMAL PROTEIN S26, MITOCHONDRIAL"/>
    <property type="match status" value="1"/>
</dbReference>
<feature type="binding site" evidence="5">
    <location>
        <position position="25"/>
    </location>
    <ligand>
        <name>Mn(2+)</name>
        <dbReference type="ChEBI" id="CHEBI:29035"/>
    </ligand>
</feature>
<feature type="binding site" evidence="5">
    <location>
        <position position="79"/>
    </location>
    <ligand>
        <name>Mn(2+)</name>
        <dbReference type="ChEBI" id="CHEBI:29035"/>
    </ligand>
</feature>
<dbReference type="Pfam" id="PF02777">
    <property type="entry name" value="Sod_Fe_C"/>
    <property type="match status" value="1"/>
</dbReference>
<dbReference type="GO" id="GO:0004784">
    <property type="term" value="F:superoxide dismutase activity"/>
    <property type="evidence" value="ECO:0007669"/>
    <property type="project" value="UniProtKB-EC"/>
</dbReference>
<dbReference type="EMBL" id="JAHDYR010000022">
    <property type="protein sequence ID" value="KAG9393606.1"/>
    <property type="molecule type" value="Genomic_DNA"/>
</dbReference>
<dbReference type="InterPro" id="IPR019832">
    <property type="entry name" value="Mn/Fe_SOD_C"/>
</dbReference>
<evidence type="ECO:0000256" key="2">
    <source>
        <dbReference type="ARBA" id="ARBA00012682"/>
    </source>
</evidence>
<evidence type="ECO:0000256" key="4">
    <source>
        <dbReference type="ARBA" id="ARBA00023002"/>
    </source>
</evidence>
<evidence type="ECO:0000256" key="5">
    <source>
        <dbReference type="PIRSR" id="PIRSR000349-1"/>
    </source>
</evidence>
<dbReference type="PIRSF" id="PIRSF000349">
    <property type="entry name" value="SODismutase"/>
    <property type="match status" value="1"/>
</dbReference>
<protein>
    <recommendedName>
        <fullName evidence="2 6">Superoxide dismutase</fullName>
        <ecNumber evidence="2 6">1.15.1.1</ecNumber>
    </recommendedName>
</protein>
<dbReference type="Pfam" id="PF00081">
    <property type="entry name" value="Sod_Fe_N"/>
    <property type="match status" value="1"/>
</dbReference>
<dbReference type="InterPro" id="IPR036324">
    <property type="entry name" value="Mn/Fe_SOD_N_sf"/>
</dbReference>
<comment type="similarity">
    <text evidence="1 6">Belongs to the iron/manganese superoxide dismutase family.</text>
</comment>
<dbReference type="Gene3D" id="1.10.287.990">
    <property type="entry name" value="Fe,Mn superoxide dismutase (SOD) domain"/>
    <property type="match status" value="1"/>
</dbReference>
<evidence type="ECO:0000256" key="6">
    <source>
        <dbReference type="RuleBase" id="RU000414"/>
    </source>
</evidence>
<dbReference type="EC" id="1.15.1.1" evidence="2 6"/>
<dbReference type="SUPFAM" id="SSF46609">
    <property type="entry name" value="Fe,Mn superoxide dismutase (SOD), N-terminal domain"/>
    <property type="match status" value="1"/>
</dbReference>
<dbReference type="GO" id="GO:0005737">
    <property type="term" value="C:cytoplasm"/>
    <property type="evidence" value="ECO:0007669"/>
    <property type="project" value="TreeGrafter"/>
</dbReference>
<gene>
    <name evidence="9" type="ORF">J8273_4905</name>
</gene>
<dbReference type="OrthoDB" id="239262at2759"/>
<reference evidence="9" key="1">
    <citation type="submission" date="2021-05" db="EMBL/GenBank/DDBJ databases">
        <title>A free-living protist that lacks canonical eukaryotic 1 DNA replication and segregation systems.</title>
        <authorList>
            <person name="Salas-Leiva D.E."/>
            <person name="Tromer E.C."/>
            <person name="Curtis B.A."/>
            <person name="Jerlstrom-Hultqvist J."/>
            <person name="Kolisko M."/>
            <person name="Yi Z."/>
            <person name="Salas-Leiva J.S."/>
            <person name="Gallot-Lavallee L."/>
            <person name="Kops G.J.P.L."/>
            <person name="Archibald J.M."/>
            <person name="Simpson A.G.B."/>
            <person name="Roger A.J."/>
        </authorList>
    </citation>
    <scope>NUCLEOTIDE SEQUENCE</scope>
    <source>
        <strain evidence="9">BICM</strain>
    </source>
</reference>
<dbReference type="PANTHER" id="PTHR43595:SF2">
    <property type="entry name" value="SMALL RIBOSOMAL SUBUNIT PROTEIN MS42"/>
    <property type="match status" value="1"/>
</dbReference>
<keyword evidence="4 6" id="KW-0560">Oxidoreductase</keyword>
<evidence type="ECO:0000313" key="9">
    <source>
        <dbReference type="EMBL" id="KAG9393606.1"/>
    </source>
</evidence>
<feature type="domain" description="Manganese/iron superoxide dismutase C-terminal" evidence="8">
    <location>
        <begin position="97"/>
        <end position="198"/>
    </location>
</feature>